<dbReference type="RefSeq" id="WP_058479890.1">
    <property type="nucleotide sequence ID" value="NZ_CAAAIQ010000008.1"/>
</dbReference>
<dbReference type="InterPro" id="IPR029032">
    <property type="entry name" value="AhpD-like"/>
</dbReference>
<dbReference type="PANTHER" id="PTHR33930:SF7">
    <property type="entry name" value="ALKYL HYDROPEROXIDE REDUCTASE AHPD"/>
    <property type="match status" value="1"/>
</dbReference>
<dbReference type="GO" id="GO:0051920">
    <property type="term" value="F:peroxiredoxin activity"/>
    <property type="evidence" value="ECO:0007669"/>
    <property type="project" value="InterPro"/>
</dbReference>
<keyword evidence="4 6" id="KW-1015">Disulfide bond</keyword>
<dbReference type="GO" id="GO:0006979">
    <property type="term" value="P:response to oxidative stress"/>
    <property type="evidence" value="ECO:0007669"/>
    <property type="project" value="InterPro"/>
</dbReference>
<dbReference type="PANTHER" id="PTHR33930">
    <property type="entry name" value="ALKYL HYDROPEROXIDE REDUCTASE AHPD"/>
    <property type="match status" value="1"/>
</dbReference>
<keyword evidence="2 6" id="KW-0049">Antioxidant</keyword>
<dbReference type="PATRIC" id="fig|66969.6.peg.1291"/>
<organism evidence="8 9">
    <name type="scientific">Legionella waltersii</name>
    <dbReference type="NCBI Taxonomy" id="66969"/>
    <lineage>
        <taxon>Bacteria</taxon>
        <taxon>Pseudomonadati</taxon>
        <taxon>Pseudomonadota</taxon>
        <taxon>Gammaproteobacteria</taxon>
        <taxon>Legionellales</taxon>
        <taxon>Legionellaceae</taxon>
        <taxon>Legionella</taxon>
    </lineage>
</organism>
<dbReference type="STRING" id="66969.Lwal_1177"/>
<dbReference type="GO" id="GO:0032843">
    <property type="term" value="F:hydroperoxide reductase activity"/>
    <property type="evidence" value="ECO:0007669"/>
    <property type="project" value="InterPro"/>
</dbReference>
<evidence type="ECO:0000256" key="6">
    <source>
        <dbReference type="HAMAP-Rule" id="MF_01676"/>
    </source>
</evidence>
<feature type="active site" description="Cysteine sulfenic acid (-SOH) intermediate" evidence="6">
    <location>
        <position position="133"/>
    </location>
</feature>
<dbReference type="InterPro" id="IPR004675">
    <property type="entry name" value="AhpD_core"/>
</dbReference>
<keyword evidence="5 6" id="KW-0676">Redox-active center</keyword>
<dbReference type="AlphaFoldDB" id="A0A0W1AGZ9"/>
<evidence type="ECO:0000256" key="5">
    <source>
        <dbReference type="ARBA" id="ARBA00023284"/>
    </source>
</evidence>
<feature type="disulfide bond" description="Interchain (with AhpC); in linked form" evidence="6">
    <location>
        <position position="133"/>
    </location>
</feature>
<evidence type="ECO:0000313" key="8">
    <source>
        <dbReference type="EMBL" id="KTD80480.1"/>
    </source>
</evidence>
<dbReference type="Pfam" id="PF02627">
    <property type="entry name" value="CMD"/>
    <property type="match status" value="1"/>
</dbReference>
<dbReference type="Proteomes" id="UP000054729">
    <property type="component" value="Unassembled WGS sequence"/>
</dbReference>
<dbReference type="InterPro" id="IPR004674">
    <property type="entry name" value="AhpD"/>
</dbReference>
<sequence length="175" mass="19244">MLEQIVQTIPDIAKDIRLNLTKVLDLSQSEGLTKDQILGSALAVSFSLSDKALINELVNLCENDELVNAAKLAASLMAMTNIYYRYVHLSENQEIEHIPAGLRMQGMMNPGVERVTFEVLCLAVSAINGCGVCISSHTRQLQEHGFSASTLARVGRISAVIYASHVCRNFNEHRT</sequence>
<dbReference type="InterPro" id="IPR003779">
    <property type="entry name" value="CMD-like"/>
</dbReference>
<comment type="function">
    <text evidence="6">Antioxidant protein with alkyl hydroperoxidase activity. Required for the reduction of the AhpC active site cysteine residues and for the regeneration of the AhpC enzyme activity.</text>
</comment>
<comment type="caution">
    <text evidence="8">The sequence shown here is derived from an EMBL/GenBank/DDBJ whole genome shotgun (WGS) entry which is preliminary data.</text>
</comment>
<dbReference type="NCBIfam" id="TIGR00778">
    <property type="entry name" value="ahpD_dom"/>
    <property type="match status" value="1"/>
</dbReference>
<evidence type="ECO:0000313" key="9">
    <source>
        <dbReference type="Proteomes" id="UP000054729"/>
    </source>
</evidence>
<dbReference type="OrthoDB" id="9801997at2"/>
<evidence type="ECO:0000259" key="7">
    <source>
        <dbReference type="Pfam" id="PF02627"/>
    </source>
</evidence>
<dbReference type="SUPFAM" id="SSF69118">
    <property type="entry name" value="AhpD-like"/>
    <property type="match status" value="1"/>
</dbReference>
<evidence type="ECO:0000256" key="3">
    <source>
        <dbReference type="ARBA" id="ARBA00023002"/>
    </source>
</evidence>
<feature type="active site" description="Proton donor" evidence="6">
    <location>
        <position position="130"/>
    </location>
</feature>
<dbReference type="GO" id="GO:0015036">
    <property type="term" value="F:disulfide oxidoreductase activity"/>
    <property type="evidence" value="ECO:0007669"/>
    <property type="project" value="TreeGrafter"/>
</dbReference>
<dbReference type="EC" id="1.11.1.28" evidence="6"/>
<comment type="similarity">
    <text evidence="6">Belongs to the AhpD family.</text>
</comment>
<dbReference type="Gene3D" id="1.20.1290.10">
    <property type="entry name" value="AhpD-like"/>
    <property type="match status" value="1"/>
</dbReference>
<evidence type="ECO:0000256" key="2">
    <source>
        <dbReference type="ARBA" id="ARBA00022862"/>
    </source>
</evidence>
<dbReference type="GO" id="GO:0045454">
    <property type="term" value="P:cell redox homeostasis"/>
    <property type="evidence" value="ECO:0007669"/>
    <property type="project" value="TreeGrafter"/>
</dbReference>
<evidence type="ECO:0000256" key="4">
    <source>
        <dbReference type="ARBA" id="ARBA00023157"/>
    </source>
</evidence>
<accession>A0A0W1AGZ9</accession>
<reference evidence="8 9" key="1">
    <citation type="submission" date="2015-11" db="EMBL/GenBank/DDBJ databases">
        <title>Genomic analysis of 38 Legionella species identifies large and diverse effector repertoires.</title>
        <authorList>
            <person name="Burstein D."/>
            <person name="Amaro F."/>
            <person name="Zusman T."/>
            <person name="Lifshitz Z."/>
            <person name="Cohen O."/>
            <person name="Gilbert J.A."/>
            <person name="Pupko T."/>
            <person name="Shuman H.A."/>
            <person name="Segal G."/>
        </authorList>
    </citation>
    <scope>NUCLEOTIDE SEQUENCE [LARGE SCALE GENOMIC DNA]</scope>
    <source>
        <strain evidence="8 9">ATCC 51914</strain>
    </source>
</reference>
<protein>
    <recommendedName>
        <fullName evidence="6">Alkyl hydroperoxide reductase AhpD</fullName>
        <ecNumber evidence="6">1.11.1.28</ecNumber>
    </recommendedName>
    <alternativeName>
        <fullName evidence="6">Alkylhydroperoxidase AhpD</fullName>
    </alternativeName>
</protein>
<gene>
    <name evidence="6" type="primary">ahpD</name>
    <name evidence="8" type="ORF">Lwal_1177</name>
</gene>
<feature type="domain" description="Carboxymuconolactone decarboxylase-like" evidence="7">
    <location>
        <begin position="102"/>
        <end position="162"/>
    </location>
</feature>
<proteinExistence type="inferred from homology"/>
<keyword evidence="9" id="KW-1185">Reference proteome</keyword>
<dbReference type="HAMAP" id="MF_01676">
    <property type="entry name" value="AhpD"/>
    <property type="match status" value="1"/>
</dbReference>
<dbReference type="EMBL" id="LNZB01000031">
    <property type="protein sequence ID" value="KTD80480.1"/>
    <property type="molecule type" value="Genomic_DNA"/>
</dbReference>
<evidence type="ECO:0000256" key="1">
    <source>
        <dbReference type="ARBA" id="ARBA00022559"/>
    </source>
</evidence>
<feature type="disulfide bond" evidence="6">
    <location>
        <begin position="130"/>
        <end position="133"/>
    </location>
</feature>
<keyword evidence="1 6" id="KW-0575">Peroxidase</keyword>
<keyword evidence="3 6" id="KW-0560">Oxidoreductase</keyword>
<comment type="catalytic activity">
    <reaction evidence="6">
        <text>N(6)-[(R)-dihydrolipoyl]-L-lysyl-[lipoyl-carrier protein] + a hydroperoxide = N(6)-[(R)-lipoyl]-L-lysyl-[lipoyl-carrier protein] + an alcohol + H2O</text>
        <dbReference type="Rhea" id="RHEA:62636"/>
        <dbReference type="Rhea" id="RHEA-COMP:10502"/>
        <dbReference type="Rhea" id="RHEA-COMP:16355"/>
        <dbReference type="ChEBI" id="CHEBI:15377"/>
        <dbReference type="ChEBI" id="CHEBI:30879"/>
        <dbReference type="ChEBI" id="CHEBI:35924"/>
        <dbReference type="ChEBI" id="CHEBI:83099"/>
        <dbReference type="ChEBI" id="CHEBI:83100"/>
        <dbReference type="EC" id="1.11.1.28"/>
    </reaction>
</comment>
<name>A0A0W1AGZ9_9GAMM</name>